<dbReference type="RefSeq" id="WP_186739987.1">
    <property type="nucleotide sequence ID" value="NZ_VFIA01000035.1"/>
</dbReference>
<sequence>MNNLTRCLTACIGIIGLLSLVAFRSDWVSDPPTRLPKKPTWFPQYDVDPATFQNPPLAFGPYARWWWPGNDVTKAELQREINLFADNAFGGVEVQTLALGLPLSTTDVAARVRSWDTPTYYENLKTALEEARKRGMTVDLTDGSGWPPGGSFLDP</sequence>
<dbReference type="Proteomes" id="UP000700732">
    <property type="component" value="Unassembled WGS sequence"/>
</dbReference>
<keyword evidence="3" id="KW-1185">Reference proteome</keyword>
<comment type="caution">
    <text evidence="2">The sequence shown here is derived from an EMBL/GenBank/DDBJ whole genome shotgun (WGS) entry which is preliminary data.</text>
</comment>
<dbReference type="PANTHER" id="PTHR36848:SF2">
    <property type="entry name" value="SECRETED PROTEIN"/>
    <property type="match status" value="1"/>
</dbReference>
<evidence type="ECO:0000313" key="3">
    <source>
        <dbReference type="Proteomes" id="UP000700732"/>
    </source>
</evidence>
<dbReference type="EMBL" id="VFIA01000035">
    <property type="protein sequence ID" value="MBC3794000.1"/>
    <property type="molecule type" value="Genomic_DNA"/>
</dbReference>
<evidence type="ECO:0000256" key="1">
    <source>
        <dbReference type="SAM" id="MobiDB-lite"/>
    </source>
</evidence>
<accession>A0ABR6WBR1</accession>
<name>A0ABR6WBR1_9BACT</name>
<dbReference type="PANTHER" id="PTHR36848">
    <property type="entry name" value="DNA-BINDING PROTEIN (PUTATIVE SECRETED PROTEIN)-RELATED"/>
    <property type="match status" value="1"/>
</dbReference>
<proteinExistence type="predicted"/>
<gene>
    <name evidence="2" type="ORF">FH603_4527</name>
</gene>
<protein>
    <submittedName>
        <fullName evidence="2">Uncharacterized protein</fullName>
    </submittedName>
</protein>
<reference evidence="2 3" key="1">
    <citation type="submission" date="2019-06" db="EMBL/GenBank/DDBJ databases">
        <title>Spirosoma utsteinense sp. nov. isolated from Antarctic ice-free soils.</title>
        <authorList>
            <person name="Tahon G."/>
        </authorList>
    </citation>
    <scope>NUCLEOTIDE SEQUENCE [LARGE SCALE GENOMIC DNA]</scope>
    <source>
        <strain evidence="2 3">LMG 31447</strain>
    </source>
</reference>
<dbReference type="InterPro" id="IPR053161">
    <property type="entry name" value="Ulvan_degrading_GH"/>
</dbReference>
<organism evidence="2 3">
    <name type="scientific">Spirosoma utsteinense</name>
    <dbReference type="NCBI Taxonomy" id="2585773"/>
    <lineage>
        <taxon>Bacteria</taxon>
        <taxon>Pseudomonadati</taxon>
        <taxon>Bacteroidota</taxon>
        <taxon>Cytophagia</taxon>
        <taxon>Cytophagales</taxon>
        <taxon>Cytophagaceae</taxon>
        <taxon>Spirosoma</taxon>
    </lineage>
</organism>
<feature type="region of interest" description="Disordered" evidence="1">
    <location>
        <begin position="136"/>
        <end position="155"/>
    </location>
</feature>
<evidence type="ECO:0000313" key="2">
    <source>
        <dbReference type="EMBL" id="MBC3794000.1"/>
    </source>
</evidence>